<evidence type="ECO:0000313" key="2">
    <source>
        <dbReference type="EMBL" id="CAH2406062.1"/>
    </source>
</evidence>
<evidence type="ECO:0000256" key="1">
    <source>
        <dbReference type="SAM" id="MobiDB-lite"/>
    </source>
</evidence>
<accession>A0ABN8K735</accession>
<dbReference type="EMBL" id="CAKXZT010000148">
    <property type="protein sequence ID" value="CAH2406062.1"/>
    <property type="molecule type" value="Genomic_DNA"/>
</dbReference>
<gene>
    <name evidence="2" type="ORF">MES5069_510012</name>
</gene>
<sequence length="85" mass="9209">MVPCSGQYTSVEGDAGRTRVTLPQAVALLDFDVPQETIYDRPRPANDPCHWFARGGQHQHSNGGPEGPGSAPGHLADREARTFRP</sequence>
<proteinExistence type="predicted"/>
<feature type="compositionally biased region" description="Basic and acidic residues" evidence="1">
    <location>
        <begin position="75"/>
        <end position="85"/>
    </location>
</feature>
<protein>
    <submittedName>
        <fullName evidence="2">Uncharacterized protein</fullName>
    </submittedName>
</protein>
<organism evidence="2 3">
    <name type="scientific">Mesorhizobium escarrei</name>
    <dbReference type="NCBI Taxonomy" id="666018"/>
    <lineage>
        <taxon>Bacteria</taxon>
        <taxon>Pseudomonadati</taxon>
        <taxon>Pseudomonadota</taxon>
        <taxon>Alphaproteobacteria</taxon>
        <taxon>Hyphomicrobiales</taxon>
        <taxon>Phyllobacteriaceae</taxon>
        <taxon>Mesorhizobium</taxon>
    </lineage>
</organism>
<evidence type="ECO:0000313" key="3">
    <source>
        <dbReference type="Proteomes" id="UP001153050"/>
    </source>
</evidence>
<comment type="caution">
    <text evidence="2">The sequence shown here is derived from an EMBL/GenBank/DDBJ whole genome shotgun (WGS) entry which is preliminary data.</text>
</comment>
<reference evidence="2 3" key="1">
    <citation type="submission" date="2022-03" db="EMBL/GenBank/DDBJ databases">
        <authorList>
            <person name="Brunel B."/>
        </authorList>
    </citation>
    <scope>NUCLEOTIDE SEQUENCE [LARGE SCALE GENOMIC DNA]</scope>
    <source>
        <strain evidence="2">STM5069sample</strain>
    </source>
</reference>
<dbReference type="Proteomes" id="UP001153050">
    <property type="component" value="Unassembled WGS sequence"/>
</dbReference>
<feature type="region of interest" description="Disordered" evidence="1">
    <location>
        <begin position="50"/>
        <end position="85"/>
    </location>
</feature>
<keyword evidence="3" id="KW-1185">Reference proteome</keyword>
<name>A0ABN8K735_9HYPH</name>